<proteinExistence type="predicted"/>
<gene>
    <name evidence="3" type="ORF">J2S57_003653</name>
</gene>
<evidence type="ECO:0000313" key="3">
    <source>
        <dbReference type="EMBL" id="MDP9827904.1"/>
    </source>
</evidence>
<dbReference type="EMBL" id="JAUSQZ010000001">
    <property type="protein sequence ID" value="MDP9827904.1"/>
    <property type="molecule type" value="Genomic_DNA"/>
</dbReference>
<feature type="chain" id="PRO_5045687186" evidence="2">
    <location>
        <begin position="27"/>
        <end position="194"/>
    </location>
</feature>
<name>A0ABT9P5D7_9ACTN</name>
<feature type="signal peptide" evidence="2">
    <location>
        <begin position="1"/>
        <end position="26"/>
    </location>
</feature>
<accession>A0ABT9P5D7</accession>
<feature type="region of interest" description="Disordered" evidence="1">
    <location>
        <begin position="156"/>
        <end position="194"/>
    </location>
</feature>
<evidence type="ECO:0000256" key="2">
    <source>
        <dbReference type="SAM" id="SignalP"/>
    </source>
</evidence>
<protein>
    <submittedName>
        <fullName evidence="3">Uncharacterized protein</fullName>
    </submittedName>
</protein>
<comment type="caution">
    <text evidence="3">The sequence shown here is derived from an EMBL/GenBank/DDBJ whole genome shotgun (WGS) entry which is preliminary data.</text>
</comment>
<dbReference type="Proteomes" id="UP001235712">
    <property type="component" value="Unassembled WGS sequence"/>
</dbReference>
<evidence type="ECO:0000313" key="4">
    <source>
        <dbReference type="Proteomes" id="UP001235712"/>
    </source>
</evidence>
<dbReference type="RefSeq" id="WP_307244538.1">
    <property type="nucleotide sequence ID" value="NZ_JAUSQZ010000001.1"/>
</dbReference>
<keyword evidence="4" id="KW-1185">Reference proteome</keyword>
<organism evidence="3 4">
    <name type="scientific">Kineosporia succinea</name>
    <dbReference type="NCBI Taxonomy" id="84632"/>
    <lineage>
        <taxon>Bacteria</taxon>
        <taxon>Bacillati</taxon>
        <taxon>Actinomycetota</taxon>
        <taxon>Actinomycetes</taxon>
        <taxon>Kineosporiales</taxon>
        <taxon>Kineosporiaceae</taxon>
        <taxon>Kineosporia</taxon>
    </lineage>
</organism>
<reference evidence="3 4" key="1">
    <citation type="submission" date="2023-07" db="EMBL/GenBank/DDBJ databases">
        <title>Sequencing the genomes of 1000 actinobacteria strains.</title>
        <authorList>
            <person name="Klenk H.-P."/>
        </authorList>
    </citation>
    <scope>NUCLEOTIDE SEQUENCE [LARGE SCALE GENOMIC DNA]</scope>
    <source>
        <strain evidence="3 4">DSM 44388</strain>
    </source>
</reference>
<evidence type="ECO:0000256" key="1">
    <source>
        <dbReference type="SAM" id="MobiDB-lite"/>
    </source>
</evidence>
<dbReference type="PROSITE" id="PS51257">
    <property type="entry name" value="PROKAR_LIPOPROTEIN"/>
    <property type="match status" value="1"/>
</dbReference>
<keyword evidence="2" id="KW-0732">Signal</keyword>
<sequence length="194" mass="20141">MIKGISALIAGALLLALVGCGESAAAATEEQRQRALAAGFDADLVYVLEVDGYNAAAGGSGVYGADGYQTIYVSESGDDLRLTVERATLDDITCPALPVPGAEGVDITVECTRDDDGWRRVAGDREEYAVLRDDLLVRVSGTRAGANLMREAALEARPATSKELDDVLPPDSEIVERGDISGDNAPNNDVGAGG</sequence>